<dbReference type="AlphaFoldDB" id="A0A951QFY4"/>
<name>A0A951QFY4_9CYAN</name>
<reference evidence="1" key="1">
    <citation type="submission" date="2021-05" db="EMBL/GenBank/DDBJ databases">
        <authorList>
            <person name="Pietrasiak N."/>
            <person name="Ward R."/>
            <person name="Stajich J.E."/>
            <person name="Kurbessoian T."/>
        </authorList>
    </citation>
    <scope>NUCLEOTIDE SEQUENCE</scope>
    <source>
        <strain evidence="1">UHER 2000/2452</strain>
    </source>
</reference>
<dbReference type="Proteomes" id="UP000757435">
    <property type="component" value="Unassembled WGS sequence"/>
</dbReference>
<gene>
    <name evidence="1" type="ORF">KME15_24435</name>
</gene>
<sequence length="70" mass="8483">MTYHDRLHPWCIIRLLPKMQRLVVCRFRRRNDAEAHLRTLRQLEPMIECEIIFDVAIEPLESASERKPLQ</sequence>
<evidence type="ECO:0000313" key="1">
    <source>
        <dbReference type="EMBL" id="MBW4661828.1"/>
    </source>
</evidence>
<reference evidence="1" key="2">
    <citation type="journal article" date="2022" name="Microbiol. Resour. Announc.">
        <title>Metagenome Sequencing to Explore Phylogenomics of Terrestrial Cyanobacteria.</title>
        <authorList>
            <person name="Ward R.D."/>
            <person name="Stajich J.E."/>
            <person name="Johansen J.R."/>
            <person name="Huntemann M."/>
            <person name="Clum A."/>
            <person name="Foster B."/>
            <person name="Foster B."/>
            <person name="Roux S."/>
            <person name="Palaniappan K."/>
            <person name="Varghese N."/>
            <person name="Mukherjee S."/>
            <person name="Reddy T.B.K."/>
            <person name="Daum C."/>
            <person name="Copeland A."/>
            <person name="Chen I.A."/>
            <person name="Ivanova N.N."/>
            <person name="Kyrpides N.C."/>
            <person name="Shapiro N."/>
            <person name="Eloe-Fadrosh E.A."/>
            <person name="Pietrasiak N."/>
        </authorList>
    </citation>
    <scope>NUCLEOTIDE SEQUENCE</scope>
    <source>
        <strain evidence="1">UHER 2000/2452</strain>
    </source>
</reference>
<dbReference type="EMBL" id="JAHHHD010000047">
    <property type="protein sequence ID" value="MBW4661828.1"/>
    <property type="molecule type" value="Genomic_DNA"/>
</dbReference>
<evidence type="ECO:0008006" key="3">
    <source>
        <dbReference type="Google" id="ProtNLM"/>
    </source>
</evidence>
<protein>
    <recommendedName>
        <fullName evidence="3">SPOR domain-containing protein</fullName>
    </recommendedName>
</protein>
<organism evidence="1 2">
    <name type="scientific">Drouetiella hepatica Uher 2000/2452</name>
    <dbReference type="NCBI Taxonomy" id="904376"/>
    <lineage>
        <taxon>Bacteria</taxon>
        <taxon>Bacillati</taxon>
        <taxon>Cyanobacteriota</taxon>
        <taxon>Cyanophyceae</taxon>
        <taxon>Oculatellales</taxon>
        <taxon>Oculatellaceae</taxon>
        <taxon>Drouetiella</taxon>
    </lineage>
</organism>
<accession>A0A951QFY4</accession>
<proteinExistence type="predicted"/>
<comment type="caution">
    <text evidence="1">The sequence shown here is derived from an EMBL/GenBank/DDBJ whole genome shotgun (WGS) entry which is preliminary data.</text>
</comment>
<evidence type="ECO:0000313" key="2">
    <source>
        <dbReference type="Proteomes" id="UP000757435"/>
    </source>
</evidence>